<dbReference type="PROSITE" id="PS51257">
    <property type="entry name" value="PROKAR_LIPOPROTEIN"/>
    <property type="match status" value="1"/>
</dbReference>
<evidence type="ECO:0000256" key="1">
    <source>
        <dbReference type="SAM" id="Coils"/>
    </source>
</evidence>
<accession>A0A7W5ERT2</accession>
<evidence type="ECO:0000313" key="3">
    <source>
        <dbReference type="Proteomes" id="UP000518892"/>
    </source>
</evidence>
<organism evidence="2 3">
    <name type="scientific">Halomonas stenophila</name>
    <dbReference type="NCBI Taxonomy" id="795312"/>
    <lineage>
        <taxon>Bacteria</taxon>
        <taxon>Pseudomonadati</taxon>
        <taxon>Pseudomonadota</taxon>
        <taxon>Gammaproteobacteria</taxon>
        <taxon>Oceanospirillales</taxon>
        <taxon>Halomonadaceae</taxon>
        <taxon>Halomonas</taxon>
    </lineage>
</organism>
<comment type="caution">
    <text evidence="2">The sequence shown here is derived from an EMBL/GenBank/DDBJ whole genome shotgun (WGS) entry which is preliminary data.</text>
</comment>
<name>A0A7W5ERT2_9GAMM</name>
<sequence length="182" mass="20385">MNLRPLILGLASTWLVGCQGFPENLQGPRDNPHPRVQLSPGTCFSEVPSFADDACLLHDWVALGLASQRGDRAWREGMLLTLEGDDAEQRLGRAVLLAWGDEAQWDEASELLKADLHAAPARLQPLLRYWLNEVEGRRSLSHKLVEEQQEREALAAENEALTEKLDALTAIERNINSRQQTE</sequence>
<dbReference type="RefSeq" id="WP_183382612.1">
    <property type="nucleotide sequence ID" value="NZ_JACHXR010000002.1"/>
</dbReference>
<keyword evidence="1" id="KW-0175">Coiled coil</keyword>
<dbReference type="Proteomes" id="UP000518892">
    <property type="component" value="Unassembled WGS sequence"/>
</dbReference>
<dbReference type="EMBL" id="JACHXR010000002">
    <property type="protein sequence ID" value="MBB3230106.1"/>
    <property type="molecule type" value="Genomic_DNA"/>
</dbReference>
<protein>
    <recommendedName>
        <fullName evidence="4">YfhG lipoprotein</fullName>
    </recommendedName>
</protein>
<evidence type="ECO:0008006" key="4">
    <source>
        <dbReference type="Google" id="ProtNLM"/>
    </source>
</evidence>
<evidence type="ECO:0000313" key="2">
    <source>
        <dbReference type="EMBL" id="MBB3230106.1"/>
    </source>
</evidence>
<proteinExistence type="predicted"/>
<gene>
    <name evidence="2" type="ORF">FHR97_000940</name>
</gene>
<reference evidence="2 3" key="1">
    <citation type="submission" date="2020-08" db="EMBL/GenBank/DDBJ databases">
        <title>Genomic Encyclopedia of Type Strains, Phase III (KMG-III): the genomes of soil and plant-associated and newly described type strains.</title>
        <authorList>
            <person name="Whitman W."/>
        </authorList>
    </citation>
    <scope>NUCLEOTIDE SEQUENCE [LARGE SCALE GENOMIC DNA]</scope>
    <source>
        <strain evidence="2 3">CECT 7744</strain>
    </source>
</reference>
<dbReference type="AlphaFoldDB" id="A0A7W5ERT2"/>
<feature type="coiled-coil region" evidence="1">
    <location>
        <begin position="137"/>
        <end position="171"/>
    </location>
</feature>
<keyword evidence="3" id="KW-1185">Reference proteome</keyword>